<sequence length="263" mass="26749">MPMLQVAFKQAMPKVALVQADGAALPGGYLDAGSFDHPDPVYPGSLVLFHGVRDLLYHFNQLNMGEVEIQLADGVVASYVTSIDVPWGNRDLRLDDPLYGMDKLNARAWPPGAGDTSLTYASSDPTVVSVSADGTLTAHKKGTAVITITAPGSEGTTKLTKQITVTVGGSKENPPPPVAVTGVTVAPTTASIAVGATQQLTPTVVPADAANKSVTYTSSDATKATVSASGLVTGVAEGTANITVKTVDGNKTAVCAVTVTAAG</sequence>
<feature type="domain" description="BIG2" evidence="1">
    <location>
        <begin position="179"/>
        <end position="256"/>
    </location>
</feature>
<dbReference type="InterPro" id="IPR008964">
    <property type="entry name" value="Invasin/intimin_cell_adhesion"/>
</dbReference>
<reference evidence="2" key="1">
    <citation type="submission" date="2021-06" db="EMBL/GenBank/DDBJ databases">
        <title>Complete genome sequence of Stenotrophomonas maltophilia phage Paxi.</title>
        <authorList>
            <person name="Jeon E."/>
            <person name="Hudson A."/>
            <person name="Talcott A."/>
            <person name="Clark J."/>
            <person name="Liu M."/>
            <person name="Burrowes B."/>
        </authorList>
    </citation>
    <scope>NUCLEOTIDE SEQUENCE</scope>
</reference>
<evidence type="ECO:0000313" key="3">
    <source>
        <dbReference type="Proteomes" id="UP000827185"/>
    </source>
</evidence>
<keyword evidence="3" id="KW-1185">Reference proteome</keyword>
<proteinExistence type="predicted"/>
<dbReference type="Proteomes" id="UP000827185">
    <property type="component" value="Segment"/>
</dbReference>
<dbReference type="SUPFAM" id="SSF49373">
    <property type="entry name" value="Invasin/intimin cell-adhesion fragments"/>
    <property type="match status" value="2"/>
</dbReference>
<dbReference type="EMBL" id="MZ326856">
    <property type="protein sequence ID" value="QYW01791.1"/>
    <property type="molecule type" value="Genomic_DNA"/>
</dbReference>
<dbReference type="Gene3D" id="2.60.40.1080">
    <property type="match status" value="2"/>
</dbReference>
<evidence type="ECO:0000313" key="2">
    <source>
        <dbReference type="EMBL" id="QYW01791.1"/>
    </source>
</evidence>
<accession>A0AAE7WLP9</accession>
<organism evidence="2 3">
    <name type="scientific">Stenotrophomonas phage Paxi</name>
    <dbReference type="NCBI Taxonomy" id="2859653"/>
    <lineage>
        <taxon>Viruses</taxon>
        <taxon>Duplodnaviria</taxon>
        <taxon>Heunggongvirae</taxon>
        <taxon>Uroviricota</taxon>
        <taxon>Caudoviricetes</taxon>
        <taxon>Schitoviridae</taxon>
        <taxon>Pokkenvirus</taxon>
        <taxon>Pokkenvirus paxi</taxon>
    </lineage>
</organism>
<dbReference type="InterPro" id="IPR003343">
    <property type="entry name" value="Big_2"/>
</dbReference>
<dbReference type="Pfam" id="PF02368">
    <property type="entry name" value="Big_2"/>
    <property type="match status" value="2"/>
</dbReference>
<gene>
    <name evidence="2" type="ORF">CPT_Paxi_020</name>
</gene>
<name>A0AAE7WLP9_9CAUD</name>
<protein>
    <recommendedName>
        <fullName evidence="1">BIG2 domain-containing protein</fullName>
    </recommendedName>
</protein>
<feature type="domain" description="BIG2" evidence="1">
    <location>
        <begin position="79"/>
        <end position="160"/>
    </location>
</feature>
<evidence type="ECO:0000259" key="1">
    <source>
        <dbReference type="SMART" id="SM00635"/>
    </source>
</evidence>
<dbReference type="SMART" id="SM00635">
    <property type="entry name" value="BID_2"/>
    <property type="match status" value="2"/>
</dbReference>